<dbReference type="EMBL" id="JADEWZ010000056">
    <property type="protein sequence ID" value="MBE9118703.1"/>
    <property type="molecule type" value="Genomic_DNA"/>
</dbReference>
<protein>
    <submittedName>
        <fullName evidence="2">Uncharacterized protein</fullName>
    </submittedName>
</protein>
<evidence type="ECO:0000313" key="2">
    <source>
        <dbReference type="EMBL" id="MBE9118703.1"/>
    </source>
</evidence>
<reference evidence="2" key="1">
    <citation type="submission" date="2020-10" db="EMBL/GenBank/DDBJ databases">
        <authorList>
            <person name="Castelo-Branco R."/>
            <person name="Eusebio N."/>
            <person name="Adriana R."/>
            <person name="Vieira A."/>
            <person name="Brugerolle De Fraissinette N."/>
            <person name="Rezende De Castro R."/>
            <person name="Schneider M.P."/>
            <person name="Vasconcelos V."/>
            <person name="Leao P.N."/>
        </authorList>
    </citation>
    <scope>NUCLEOTIDE SEQUENCE</scope>
    <source>
        <strain evidence="2">LEGE 07157</strain>
    </source>
</reference>
<feature type="non-terminal residue" evidence="2">
    <location>
        <position position="76"/>
    </location>
</feature>
<gene>
    <name evidence="2" type="ORF">IQ249_22700</name>
</gene>
<organism evidence="2 3">
    <name type="scientific">Lusitaniella coriacea LEGE 07157</name>
    <dbReference type="NCBI Taxonomy" id="945747"/>
    <lineage>
        <taxon>Bacteria</taxon>
        <taxon>Bacillati</taxon>
        <taxon>Cyanobacteriota</taxon>
        <taxon>Cyanophyceae</taxon>
        <taxon>Spirulinales</taxon>
        <taxon>Lusitaniellaceae</taxon>
        <taxon>Lusitaniella</taxon>
    </lineage>
</organism>
<name>A0A8J7E096_9CYAN</name>
<dbReference type="RefSeq" id="WP_194031793.1">
    <property type="nucleotide sequence ID" value="NZ_JADEWZ010000056.1"/>
</dbReference>
<dbReference type="AlphaFoldDB" id="A0A8J7E096"/>
<proteinExistence type="predicted"/>
<keyword evidence="1" id="KW-0732">Signal</keyword>
<feature type="signal peptide" evidence="1">
    <location>
        <begin position="1"/>
        <end position="28"/>
    </location>
</feature>
<comment type="caution">
    <text evidence="2">The sequence shown here is derived from an EMBL/GenBank/DDBJ whole genome shotgun (WGS) entry which is preliminary data.</text>
</comment>
<dbReference type="Proteomes" id="UP000654482">
    <property type="component" value="Unassembled WGS sequence"/>
</dbReference>
<evidence type="ECO:0000313" key="3">
    <source>
        <dbReference type="Proteomes" id="UP000654482"/>
    </source>
</evidence>
<feature type="chain" id="PRO_5035189399" evidence="1">
    <location>
        <begin position="29"/>
        <end position="76"/>
    </location>
</feature>
<evidence type="ECO:0000256" key="1">
    <source>
        <dbReference type="SAM" id="SignalP"/>
    </source>
</evidence>
<keyword evidence="3" id="KW-1185">Reference proteome</keyword>
<sequence length="76" mass="8009">MLSLPRPAFYLPLLCASTLLLNPPLTLAQTIIPATDGTGTTLTINGNQYNINGGTLSGDGTNLFHSFTQFGLDANQ</sequence>
<accession>A0A8J7E096</accession>